<sequence>MIKTIQNNALFSSLSETQLRSLIEEARCLKLGQDETLFIQGDCAEHFYWLASGMIKLYRVAPSGDEKVIEIIQPGQTFAEAIMFMDQQQAGFPVSAQMIAKGEVWRFNNRQFLGLLGQSVDSCFRMMANMSQRLHQHIKEIDRLTLQTAGERVINYLLQALDQQIGNRSELKLNISKQMLAAQLSIKPETLSRTLSRLNREGLISTHGSHIKVIDTEALRQQVEI</sequence>
<evidence type="ECO:0000259" key="5">
    <source>
        <dbReference type="PROSITE" id="PS51063"/>
    </source>
</evidence>
<evidence type="ECO:0000256" key="2">
    <source>
        <dbReference type="ARBA" id="ARBA00023125"/>
    </source>
</evidence>
<accession>A0A3B1A9D2</accession>
<dbReference type="AlphaFoldDB" id="A0A3B1A9D2"/>
<dbReference type="EMBL" id="UOFP01000270">
    <property type="protein sequence ID" value="VAW89436.1"/>
    <property type="molecule type" value="Genomic_DNA"/>
</dbReference>
<dbReference type="PANTHER" id="PTHR24567">
    <property type="entry name" value="CRP FAMILY TRANSCRIPTIONAL REGULATORY PROTEIN"/>
    <property type="match status" value="1"/>
</dbReference>
<dbReference type="PROSITE" id="PS50042">
    <property type="entry name" value="CNMP_BINDING_3"/>
    <property type="match status" value="1"/>
</dbReference>
<feature type="domain" description="Cyclic nucleotide-binding" evidence="4">
    <location>
        <begin position="10"/>
        <end position="133"/>
    </location>
</feature>
<evidence type="ECO:0000259" key="4">
    <source>
        <dbReference type="PROSITE" id="PS50042"/>
    </source>
</evidence>
<dbReference type="CDD" id="cd00038">
    <property type="entry name" value="CAP_ED"/>
    <property type="match status" value="1"/>
</dbReference>
<dbReference type="InterPro" id="IPR000595">
    <property type="entry name" value="cNMP-bd_dom"/>
</dbReference>
<dbReference type="InterPro" id="IPR050397">
    <property type="entry name" value="Env_Response_Regulators"/>
</dbReference>
<dbReference type="GO" id="GO:0003700">
    <property type="term" value="F:DNA-binding transcription factor activity"/>
    <property type="evidence" value="ECO:0007669"/>
    <property type="project" value="TreeGrafter"/>
</dbReference>
<keyword evidence="3" id="KW-0804">Transcription</keyword>
<dbReference type="SUPFAM" id="SSF51206">
    <property type="entry name" value="cAMP-binding domain-like"/>
    <property type="match status" value="1"/>
</dbReference>
<dbReference type="PANTHER" id="PTHR24567:SF68">
    <property type="entry name" value="DNA-BINDING TRANSCRIPTIONAL DUAL REGULATOR CRP"/>
    <property type="match status" value="1"/>
</dbReference>
<keyword evidence="1" id="KW-0805">Transcription regulation</keyword>
<evidence type="ECO:0000256" key="1">
    <source>
        <dbReference type="ARBA" id="ARBA00023015"/>
    </source>
</evidence>
<feature type="domain" description="HTH crp-type" evidence="5">
    <location>
        <begin position="147"/>
        <end position="217"/>
    </location>
</feature>
<dbReference type="Pfam" id="PF13545">
    <property type="entry name" value="HTH_Crp_2"/>
    <property type="match status" value="1"/>
</dbReference>
<protein>
    <submittedName>
        <fullName evidence="6">Nitric oxide -responding transcriptional regulator Dnr (Crp/Fnr family)</fullName>
    </submittedName>
</protein>
<gene>
    <name evidence="6" type="ORF">MNBD_GAMMA18-187</name>
</gene>
<dbReference type="InterPro" id="IPR036390">
    <property type="entry name" value="WH_DNA-bd_sf"/>
</dbReference>
<dbReference type="Gene3D" id="2.60.120.10">
    <property type="entry name" value="Jelly Rolls"/>
    <property type="match status" value="1"/>
</dbReference>
<dbReference type="PROSITE" id="PS51063">
    <property type="entry name" value="HTH_CRP_2"/>
    <property type="match status" value="1"/>
</dbReference>
<keyword evidence="2" id="KW-0238">DNA-binding</keyword>
<organism evidence="6">
    <name type="scientific">hydrothermal vent metagenome</name>
    <dbReference type="NCBI Taxonomy" id="652676"/>
    <lineage>
        <taxon>unclassified sequences</taxon>
        <taxon>metagenomes</taxon>
        <taxon>ecological metagenomes</taxon>
    </lineage>
</organism>
<dbReference type="InterPro" id="IPR018490">
    <property type="entry name" value="cNMP-bd_dom_sf"/>
</dbReference>
<dbReference type="InterPro" id="IPR012318">
    <property type="entry name" value="HTH_CRP"/>
</dbReference>
<dbReference type="InterPro" id="IPR014710">
    <property type="entry name" value="RmlC-like_jellyroll"/>
</dbReference>
<dbReference type="Gene3D" id="1.10.10.10">
    <property type="entry name" value="Winged helix-like DNA-binding domain superfamily/Winged helix DNA-binding domain"/>
    <property type="match status" value="1"/>
</dbReference>
<proteinExistence type="predicted"/>
<reference evidence="6" key="1">
    <citation type="submission" date="2018-06" db="EMBL/GenBank/DDBJ databases">
        <authorList>
            <person name="Zhirakovskaya E."/>
        </authorList>
    </citation>
    <scope>NUCLEOTIDE SEQUENCE</scope>
</reference>
<dbReference type="InterPro" id="IPR036388">
    <property type="entry name" value="WH-like_DNA-bd_sf"/>
</dbReference>
<dbReference type="GO" id="GO:0003677">
    <property type="term" value="F:DNA binding"/>
    <property type="evidence" value="ECO:0007669"/>
    <property type="project" value="UniProtKB-KW"/>
</dbReference>
<dbReference type="Pfam" id="PF00027">
    <property type="entry name" value="cNMP_binding"/>
    <property type="match status" value="1"/>
</dbReference>
<name>A0A3B1A9D2_9ZZZZ</name>
<dbReference type="SMART" id="SM00100">
    <property type="entry name" value="cNMP"/>
    <property type="match status" value="1"/>
</dbReference>
<dbReference type="SMART" id="SM00419">
    <property type="entry name" value="HTH_CRP"/>
    <property type="match status" value="1"/>
</dbReference>
<evidence type="ECO:0000256" key="3">
    <source>
        <dbReference type="ARBA" id="ARBA00023163"/>
    </source>
</evidence>
<dbReference type="SUPFAM" id="SSF46785">
    <property type="entry name" value="Winged helix' DNA-binding domain"/>
    <property type="match status" value="1"/>
</dbReference>
<dbReference type="GO" id="GO:0005829">
    <property type="term" value="C:cytosol"/>
    <property type="evidence" value="ECO:0007669"/>
    <property type="project" value="TreeGrafter"/>
</dbReference>
<evidence type="ECO:0000313" key="6">
    <source>
        <dbReference type="EMBL" id="VAW89436.1"/>
    </source>
</evidence>